<feature type="chain" id="PRO_5015868363" description="Ice-binding protein C-terminal domain-containing protein" evidence="1">
    <location>
        <begin position="24"/>
        <end position="199"/>
    </location>
</feature>
<accession>A0A2U8FQC4</accession>
<evidence type="ECO:0000313" key="3">
    <source>
        <dbReference type="EMBL" id="AWI53048.1"/>
    </source>
</evidence>
<evidence type="ECO:0000256" key="1">
    <source>
        <dbReference type="SAM" id="SignalP"/>
    </source>
</evidence>
<name>A0A2U8FQC4_9BURK</name>
<reference evidence="3 4" key="1">
    <citation type="submission" date="2018-05" db="EMBL/GenBank/DDBJ databases">
        <title>complete genome sequence of Aquabacterium olei NBRC 110486.</title>
        <authorList>
            <person name="Tang B."/>
            <person name="Chang J."/>
            <person name="Zhang L."/>
            <person name="Yang H."/>
        </authorList>
    </citation>
    <scope>NUCLEOTIDE SEQUENCE [LARGE SCALE GENOMIC DNA]</scope>
    <source>
        <strain evidence="3 4">NBRC 110486</strain>
    </source>
</reference>
<dbReference type="AlphaFoldDB" id="A0A2U8FQC4"/>
<evidence type="ECO:0000259" key="2">
    <source>
        <dbReference type="Pfam" id="PF07589"/>
    </source>
</evidence>
<dbReference type="EMBL" id="CP029210">
    <property type="protein sequence ID" value="AWI53048.1"/>
    <property type="molecule type" value="Genomic_DNA"/>
</dbReference>
<sequence length="199" mass="21461">MKLLQRATASFLTAMTLAGSAWANTSYTVGIPTADPYTRFENHVAPGEFSDSFNFRLSAPTSGYIWLFARQDAWFGFDQVEDTEGVSLVLVNNRTEREYRAVLFPEAQRTVSLLEPGVMDMVVAGFDPNKSLFLSGDFAAGDYSAFVSGTATGSAGSSYIAKFSFAQPVPEPSSMALMLLGLGAVAWATHARSGQRKPS</sequence>
<protein>
    <recommendedName>
        <fullName evidence="2">Ice-binding protein C-terminal domain-containing protein</fullName>
    </recommendedName>
</protein>
<keyword evidence="1" id="KW-0732">Signal</keyword>
<feature type="domain" description="Ice-binding protein C-terminal" evidence="2">
    <location>
        <begin position="168"/>
        <end position="190"/>
    </location>
</feature>
<proteinExistence type="predicted"/>
<feature type="signal peptide" evidence="1">
    <location>
        <begin position="1"/>
        <end position="23"/>
    </location>
</feature>
<keyword evidence="4" id="KW-1185">Reference proteome</keyword>
<dbReference type="KEGG" id="aon:DEH84_06090"/>
<dbReference type="NCBIfam" id="NF038126">
    <property type="entry name" value="PEP_CTERM_FxDxF"/>
    <property type="match status" value="1"/>
</dbReference>
<dbReference type="Pfam" id="PF07589">
    <property type="entry name" value="PEP-CTERM"/>
    <property type="match status" value="1"/>
</dbReference>
<dbReference type="NCBIfam" id="TIGR02595">
    <property type="entry name" value="PEP_CTERM"/>
    <property type="match status" value="1"/>
</dbReference>
<gene>
    <name evidence="3" type="ORF">DEH84_06090</name>
</gene>
<organism evidence="3 4">
    <name type="scientific">Aquabacterium olei</name>
    <dbReference type="NCBI Taxonomy" id="1296669"/>
    <lineage>
        <taxon>Bacteria</taxon>
        <taxon>Pseudomonadati</taxon>
        <taxon>Pseudomonadota</taxon>
        <taxon>Betaproteobacteria</taxon>
        <taxon>Burkholderiales</taxon>
        <taxon>Aquabacterium</taxon>
    </lineage>
</organism>
<evidence type="ECO:0000313" key="4">
    <source>
        <dbReference type="Proteomes" id="UP000244892"/>
    </source>
</evidence>
<dbReference type="InterPro" id="IPR013424">
    <property type="entry name" value="Ice-binding_C"/>
</dbReference>
<dbReference type="RefSeq" id="WP_109035704.1">
    <property type="nucleotide sequence ID" value="NZ_CP029210.1"/>
</dbReference>
<dbReference type="Proteomes" id="UP000244892">
    <property type="component" value="Chromosome"/>
</dbReference>